<dbReference type="SUPFAM" id="SSF53098">
    <property type="entry name" value="Ribonuclease H-like"/>
    <property type="match status" value="1"/>
</dbReference>
<keyword evidence="1 5" id="KW-0479">Metal-binding</keyword>
<keyword evidence="8" id="KW-1185">Reference proteome</keyword>
<feature type="binding site" evidence="5">
    <location>
        <position position="661"/>
    </location>
    <ligand>
        <name>Zn(2+)</name>
        <dbReference type="ChEBI" id="CHEBI:29105"/>
        <note>catalytic</note>
    </ligand>
</feature>
<dbReference type="InterPro" id="IPR024079">
    <property type="entry name" value="MetalloPept_cat_dom_sf"/>
</dbReference>
<proteinExistence type="predicted"/>
<dbReference type="PANTHER" id="PTHR10127">
    <property type="entry name" value="DISCOIDIN, CUB, EGF, LAMININ , AND ZINC METALLOPROTEASE DOMAIN CONTAINING"/>
    <property type="match status" value="1"/>
</dbReference>
<sequence length="1051" mass="118678">MASKRKFLDSYSKEFTGIKRAKNDDEFHCVPCNENIALGSTGKFAVIRHFATDKHKKNAKAANTTKGIAAFAHSSAPTSIELQTAAAEGAFAFHICRHNQSFASADCLSSDGFFTKIFPDSTIAKKYSSAQTKTAAIISALQLFYQSTLEYVDKWFRTERYRTQIGWLTLTTHQLDHEEIIELASEYAPDMTDALFDEISQVNQILKEVPEAEFEQLTTEQKWQQIFNADLPCLYKLVSKFLSIPVSNAFVERVFSLCSAQWTDVRNSLKVETSKLAKDSGNFKAGGRFKVKRPNGRFAYECAGNDGTNGWHAVRISNGSTGMVTLDTSFSIKPLIINASNYPKINITEALTSDGQSFGVEFLKAIHFGALMIDFNEMAFQIAVLEIRQSKGKKDTKLCKTKCAAKMPKAQHVNHLGINCMEIEFPIEIAKFSLSISTSPYWIACAAHQRDNTADHLTTLTKYMEVARQDQFNACSKVPTSPVCNNSLELYACYKSIKNQRPINKEIAEVCQKHLNQASFVAGFRVRMCVHREAEKQMLAFETILEFSSSEQIIKPAKKFPIKFGLKQFVPFSFIEIGHQPIGEGEDGAKLTIGLGVQQLMEKTCITFTFDASDAKEGIQIIDDGDRTICGLSYVGQTSGWQTLSINDCHDGYAGPHELLHALGLHHEHQRNDSYNFIKLNPFDNDNSAKTDNYEFAYDFGSIMHYPPEGSHNIYKRITLNRFYQQTIGQREEPSFKDFAIINSIYCNDTCGAQNVCQNGGYPNPHRCWECFCPDGYGGWHCETLEEDFGCISVGAHFPRELEADWQTRTFNPSIKCVRNSECKCHWRIEPKNGKKLRIQFKRLGLLPHCSQMPCGLPFFEIKFRKDKRARGARLCCPDAIAQMAPSQNWIEAEKPGTDIIIFARLIPMDTVTIELTYETDGAKIVPSDQCQDPRNLFIKQRNPGVKVLCRGGTCPRSKVPFSCGKIFGYYAVVNGRTTNKINIMIECFKREDNPTSYWGYWEDKEQDPIHIDDIQCVKPFMPKFKSTNVENSHQNLNGTIGHVRLKYKSP</sequence>
<evidence type="ECO:0000313" key="8">
    <source>
        <dbReference type="Proteomes" id="UP000887572"/>
    </source>
</evidence>
<feature type="domain" description="Peptidase M12A" evidence="7">
    <location>
        <begin position="551"/>
        <end position="748"/>
    </location>
</feature>
<comment type="caution">
    <text evidence="5">Lacks conserved residue(s) required for the propagation of feature annotation.</text>
</comment>
<reference evidence="9" key="1">
    <citation type="submission" date="2022-11" db="UniProtKB">
        <authorList>
            <consortium name="WormBaseParasite"/>
        </authorList>
    </citation>
    <scope>IDENTIFICATION</scope>
</reference>
<dbReference type="Pfam" id="PF01400">
    <property type="entry name" value="Astacin"/>
    <property type="match status" value="1"/>
</dbReference>
<dbReference type="InterPro" id="IPR012337">
    <property type="entry name" value="RNaseH-like_sf"/>
</dbReference>
<dbReference type="PROSITE" id="PS01186">
    <property type="entry name" value="EGF_2"/>
    <property type="match status" value="1"/>
</dbReference>
<dbReference type="GO" id="GO:0006508">
    <property type="term" value="P:proteolysis"/>
    <property type="evidence" value="ECO:0007669"/>
    <property type="project" value="UniProtKB-KW"/>
</dbReference>
<evidence type="ECO:0000256" key="6">
    <source>
        <dbReference type="RuleBase" id="RU361183"/>
    </source>
</evidence>
<dbReference type="GO" id="GO:0004222">
    <property type="term" value="F:metalloendopeptidase activity"/>
    <property type="evidence" value="ECO:0007669"/>
    <property type="project" value="UniProtKB-UniRule"/>
</dbReference>
<dbReference type="Pfam" id="PF05699">
    <property type="entry name" value="Dimer_Tnp_hAT"/>
    <property type="match status" value="1"/>
</dbReference>
<feature type="active site" evidence="5">
    <location>
        <position position="658"/>
    </location>
</feature>
<evidence type="ECO:0000313" key="9">
    <source>
        <dbReference type="WBParaSite" id="Gr19_v10_g9733.t1"/>
    </source>
</evidence>
<dbReference type="Gene3D" id="3.40.390.10">
    <property type="entry name" value="Collagenase (Catalytic Domain)"/>
    <property type="match status" value="1"/>
</dbReference>
<keyword evidence="4" id="KW-1015">Disulfide bond</keyword>
<dbReference type="InterPro" id="IPR006026">
    <property type="entry name" value="Peptidase_Metallo"/>
</dbReference>
<dbReference type="SMART" id="SM00235">
    <property type="entry name" value="ZnMc"/>
    <property type="match status" value="1"/>
</dbReference>
<evidence type="ECO:0000256" key="2">
    <source>
        <dbReference type="ARBA" id="ARBA00022833"/>
    </source>
</evidence>
<dbReference type="PRINTS" id="PR00480">
    <property type="entry name" value="ASTACIN"/>
</dbReference>
<organism evidence="8 9">
    <name type="scientific">Globodera rostochiensis</name>
    <name type="common">Golden nematode worm</name>
    <name type="synonym">Heterodera rostochiensis</name>
    <dbReference type="NCBI Taxonomy" id="31243"/>
    <lineage>
        <taxon>Eukaryota</taxon>
        <taxon>Metazoa</taxon>
        <taxon>Ecdysozoa</taxon>
        <taxon>Nematoda</taxon>
        <taxon>Chromadorea</taxon>
        <taxon>Rhabditida</taxon>
        <taxon>Tylenchina</taxon>
        <taxon>Tylenchomorpha</taxon>
        <taxon>Tylenchoidea</taxon>
        <taxon>Heteroderidae</taxon>
        <taxon>Heteroderinae</taxon>
        <taxon>Globodera</taxon>
    </lineage>
</organism>
<keyword evidence="5 6" id="KW-0378">Hydrolase</keyword>
<dbReference type="GO" id="GO:0046983">
    <property type="term" value="F:protein dimerization activity"/>
    <property type="evidence" value="ECO:0007669"/>
    <property type="project" value="InterPro"/>
</dbReference>
<evidence type="ECO:0000256" key="4">
    <source>
        <dbReference type="ARBA" id="ARBA00023157"/>
    </source>
</evidence>
<dbReference type="Proteomes" id="UP000887572">
    <property type="component" value="Unplaced"/>
</dbReference>
<dbReference type="AlphaFoldDB" id="A0A914ID34"/>
<keyword evidence="3 5" id="KW-0482">Metalloprotease</keyword>
<evidence type="ECO:0000256" key="1">
    <source>
        <dbReference type="ARBA" id="ARBA00022723"/>
    </source>
</evidence>
<dbReference type="SUPFAM" id="SSF55486">
    <property type="entry name" value="Metalloproteases ('zincins'), catalytic domain"/>
    <property type="match status" value="1"/>
</dbReference>
<evidence type="ECO:0000259" key="7">
    <source>
        <dbReference type="PROSITE" id="PS51864"/>
    </source>
</evidence>
<comment type="cofactor">
    <cofactor evidence="5 6">
        <name>Zn(2+)</name>
        <dbReference type="ChEBI" id="CHEBI:29105"/>
    </cofactor>
    <text evidence="5 6">Binds 1 zinc ion per subunit.</text>
</comment>
<dbReference type="PANTHER" id="PTHR10127:SF802">
    <property type="entry name" value="ZINC METALLOPROTEINASE NAS-10"/>
    <property type="match status" value="1"/>
</dbReference>
<keyword evidence="2 5" id="KW-0862">Zinc</keyword>
<evidence type="ECO:0000256" key="3">
    <source>
        <dbReference type="ARBA" id="ARBA00023049"/>
    </source>
</evidence>
<feature type="binding site" evidence="5">
    <location>
        <position position="657"/>
    </location>
    <ligand>
        <name>Zn(2+)</name>
        <dbReference type="ChEBI" id="CHEBI:29105"/>
        <note>catalytic</note>
    </ligand>
</feature>
<dbReference type="WBParaSite" id="Gr19_v10_g9733.t1">
    <property type="protein sequence ID" value="Gr19_v10_g9733.t1"/>
    <property type="gene ID" value="Gr19_v10_g9733"/>
</dbReference>
<keyword evidence="5 6" id="KW-0645">Protease</keyword>
<dbReference type="InterPro" id="IPR001506">
    <property type="entry name" value="Peptidase_M12A"/>
</dbReference>
<protein>
    <recommendedName>
        <fullName evidence="6">Metalloendopeptidase</fullName>
        <ecNumber evidence="6">3.4.24.-</ecNumber>
    </recommendedName>
</protein>
<dbReference type="InterPro" id="IPR000742">
    <property type="entry name" value="EGF"/>
</dbReference>
<dbReference type="PROSITE" id="PS00022">
    <property type="entry name" value="EGF_1"/>
    <property type="match status" value="1"/>
</dbReference>
<dbReference type="EC" id="3.4.24.-" evidence="6"/>
<dbReference type="InterPro" id="IPR008906">
    <property type="entry name" value="HATC_C_dom"/>
</dbReference>
<accession>A0A914ID34</accession>
<feature type="binding site" evidence="5">
    <location>
        <position position="667"/>
    </location>
    <ligand>
        <name>Zn(2+)</name>
        <dbReference type="ChEBI" id="CHEBI:29105"/>
        <note>catalytic</note>
    </ligand>
</feature>
<name>A0A914ID34_GLORO</name>
<evidence type="ECO:0000256" key="5">
    <source>
        <dbReference type="PROSITE-ProRule" id="PRU01211"/>
    </source>
</evidence>
<dbReference type="PROSITE" id="PS51864">
    <property type="entry name" value="ASTACIN"/>
    <property type="match status" value="1"/>
</dbReference>
<dbReference type="GO" id="GO:0008270">
    <property type="term" value="F:zinc ion binding"/>
    <property type="evidence" value="ECO:0007669"/>
    <property type="project" value="UniProtKB-UniRule"/>
</dbReference>